<evidence type="ECO:0000313" key="3">
    <source>
        <dbReference type="Proteomes" id="UP000614469"/>
    </source>
</evidence>
<dbReference type="GO" id="GO:0005829">
    <property type="term" value="C:cytosol"/>
    <property type="evidence" value="ECO:0007669"/>
    <property type="project" value="TreeGrafter"/>
</dbReference>
<accession>A0A8J6NK73</accession>
<dbReference type="SUPFAM" id="SSF51206">
    <property type="entry name" value="cAMP-binding domain-like"/>
    <property type="match status" value="1"/>
</dbReference>
<dbReference type="CDD" id="cd00038">
    <property type="entry name" value="CAP_ED"/>
    <property type="match status" value="1"/>
</dbReference>
<feature type="domain" description="Cyclic nucleotide-binding" evidence="1">
    <location>
        <begin position="32"/>
        <end position="125"/>
    </location>
</feature>
<dbReference type="AlphaFoldDB" id="A0A8J6NK73"/>
<protein>
    <submittedName>
        <fullName evidence="2">Cyclic nucleotide-binding domain-containing protein</fullName>
    </submittedName>
</protein>
<dbReference type="PANTHER" id="PTHR24567:SF26">
    <property type="entry name" value="REGULATORY PROTEIN YEIL"/>
    <property type="match status" value="1"/>
</dbReference>
<dbReference type="InterPro" id="IPR014710">
    <property type="entry name" value="RmlC-like_jellyroll"/>
</dbReference>
<dbReference type="Gene3D" id="2.60.120.10">
    <property type="entry name" value="Jelly Rolls"/>
    <property type="match status" value="1"/>
</dbReference>
<dbReference type="Proteomes" id="UP000614469">
    <property type="component" value="Unassembled WGS sequence"/>
</dbReference>
<reference evidence="2 3" key="1">
    <citation type="submission" date="2020-08" db="EMBL/GenBank/DDBJ databases">
        <title>Bridging the membrane lipid divide: bacteria of the FCB group superphylum have the potential to synthesize archaeal ether lipids.</title>
        <authorList>
            <person name="Villanueva L."/>
            <person name="Von Meijenfeldt F.A.B."/>
            <person name="Westbye A.B."/>
            <person name="Yadav S."/>
            <person name="Hopmans E.C."/>
            <person name="Dutilh B.E."/>
            <person name="Sinninghe Damste J.S."/>
        </authorList>
    </citation>
    <scope>NUCLEOTIDE SEQUENCE [LARGE SCALE GENOMIC DNA]</scope>
    <source>
        <strain evidence="2">NIOZ-UU36</strain>
    </source>
</reference>
<dbReference type="GO" id="GO:0003700">
    <property type="term" value="F:DNA-binding transcription factor activity"/>
    <property type="evidence" value="ECO:0007669"/>
    <property type="project" value="TreeGrafter"/>
</dbReference>
<dbReference type="InterPro" id="IPR050397">
    <property type="entry name" value="Env_Response_Regulators"/>
</dbReference>
<dbReference type="Pfam" id="PF00027">
    <property type="entry name" value="cNMP_binding"/>
    <property type="match status" value="1"/>
</dbReference>
<evidence type="ECO:0000259" key="1">
    <source>
        <dbReference type="PROSITE" id="PS50042"/>
    </source>
</evidence>
<organism evidence="2 3">
    <name type="scientific">Candidatus Desulfolinea nitratireducens</name>
    <dbReference type="NCBI Taxonomy" id="2841698"/>
    <lineage>
        <taxon>Bacteria</taxon>
        <taxon>Bacillati</taxon>
        <taxon>Chloroflexota</taxon>
        <taxon>Anaerolineae</taxon>
        <taxon>Anaerolineales</taxon>
        <taxon>Anaerolineales incertae sedis</taxon>
        <taxon>Candidatus Desulfolinea</taxon>
    </lineage>
</organism>
<dbReference type="InterPro" id="IPR000595">
    <property type="entry name" value="cNMP-bd_dom"/>
</dbReference>
<dbReference type="PROSITE" id="PS50042">
    <property type="entry name" value="CNMP_BINDING_3"/>
    <property type="match status" value="1"/>
</dbReference>
<gene>
    <name evidence="2" type="ORF">H8E29_03795</name>
</gene>
<dbReference type="SMART" id="SM00100">
    <property type="entry name" value="cNMP"/>
    <property type="match status" value="1"/>
</dbReference>
<proteinExistence type="predicted"/>
<dbReference type="EMBL" id="JACNJN010000061">
    <property type="protein sequence ID" value="MBC8334366.1"/>
    <property type="molecule type" value="Genomic_DNA"/>
</dbReference>
<sequence length="155" mass="17042">MNNIPLFSSLGPEALDLIESLFEPCLCHEGMIFEQGDPAIYLYLVIEGSVDILFKPYDGSELIVTSVKSGEIFGWSAITGNTNYTSGARCVEQCQAIRIKGSALRELCIQHPDTGSVLLDRLAESVSGRWHDARLKVRDILSQGVIITPENLEKS</sequence>
<name>A0A8J6NK73_9CHLR</name>
<dbReference type="PANTHER" id="PTHR24567">
    <property type="entry name" value="CRP FAMILY TRANSCRIPTIONAL REGULATORY PROTEIN"/>
    <property type="match status" value="1"/>
</dbReference>
<evidence type="ECO:0000313" key="2">
    <source>
        <dbReference type="EMBL" id="MBC8334366.1"/>
    </source>
</evidence>
<dbReference type="InterPro" id="IPR018490">
    <property type="entry name" value="cNMP-bd_dom_sf"/>
</dbReference>
<comment type="caution">
    <text evidence="2">The sequence shown here is derived from an EMBL/GenBank/DDBJ whole genome shotgun (WGS) entry which is preliminary data.</text>
</comment>